<reference evidence="3" key="1">
    <citation type="journal article" date="2015" name="MBio">
        <title>Genome-Resolved Metagenomic Analysis Reveals Roles for Candidate Phyla and Other Microbial Community Members in Biogeochemical Transformations in Oil Reservoirs.</title>
        <authorList>
            <person name="Hu P."/>
            <person name="Tom L."/>
            <person name="Singh A."/>
            <person name="Thomas B.C."/>
            <person name="Baker B.J."/>
            <person name="Piceno Y.M."/>
            <person name="Andersen G.L."/>
            <person name="Banfield J.F."/>
        </authorList>
    </citation>
    <scope>NUCLEOTIDE SEQUENCE [LARGE SCALE GENOMIC DNA]</scope>
</reference>
<dbReference type="AlphaFoldDB" id="A0A117M6M8"/>
<accession>A0A117M6M8</accession>
<feature type="transmembrane region" description="Helical" evidence="1">
    <location>
        <begin position="141"/>
        <end position="160"/>
    </location>
</feature>
<dbReference type="Proteomes" id="UP000053467">
    <property type="component" value="Unassembled WGS sequence"/>
</dbReference>
<gene>
    <name evidence="2" type="ORF">XE03_0904</name>
</gene>
<sequence>MLKGKGIPIFITFLTGMIMIISFFIPHKPFGDIEKISLTWYSIIAGFTMLLGVDSLIGMHFRKLKRKDENWFFSLVLIIGFTATVVVGIIETVRFGTAFDERSYFTYIYNYFIVPLQSTMFSLLAFFIASAAYRAFRARNFDATLLLITAIIVMLGRVPLGEQISPYLPKFTEWIMQVPQMAAKRGIGLGISLGALGVSIRIILGIERSYLS</sequence>
<evidence type="ECO:0000313" key="3">
    <source>
        <dbReference type="Proteomes" id="UP000053467"/>
    </source>
</evidence>
<protein>
    <submittedName>
        <fullName evidence="2">Uncharacterized protein</fullName>
    </submittedName>
</protein>
<feature type="transmembrane region" description="Helical" evidence="1">
    <location>
        <begin position="38"/>
        <end position="59"/>
    </location>
</feature>
<organism evidence="2 3">
    <name type="scientific">candidate division TA06 bacterium 34_109</name>
    <dbReference type="NCBI Taxonomy" id="1635277"/>
    <lineage>
        <taxon>Bacteria</taxon>
        <taxon>Bacteria division TA06</taxon>
    </lineage>
</organism>
<evidence type="ECO:0000313" key="2">
    <source>
        <dbReference type="EMBL" id="KUK87296.1"/>
    </source>
</evidence>
<evidence type="ECO:0000256" key="1">
    <source>
        <dbReference type="SAM" id="Phobius"/>
    </source>
</evidence>
<feature type="transmembrane region" description="Helical" evidence="1">
    <location>
        <begin position="7"/>
        <end position="26"/>
    </location>
</feature>
<keyword evidence="1" id="KW-1133">Transmembrane helix</keyword>
<feature type="transmembrane region" description="Helical" evidence="1">
    <location>
        <begin position="186"/>
        <end position="204"/>
    </location>
</feature>
<feature type="transmembrane region" description="Helical" evidence="1">
    <location>
        <begin position="71"/>
        <end position="90"/>
    </location>
</feature>
<keyword evidence="1" id="KW-0472">Membrane</keyword>
<keyword evidence="1" id="KW-0812">Transmembrane</keyword>
<feature type="transmembrane region" description="Helical" evidence="1">
    <location>
        <begin position="110"/>
        <end position="129"/>
    </location>
</feature>
<dbReference type="EMBL" id="LGGX01000006">
    <property type="protein sequence ID" value="KUK87296.1"/>
    <property type="molecule type" value="Genomic_DNA"/>
</dbReference>
<name>A0A117M6M8_UNCT6</name>
<proteinExistence type="predicted"/>
<comment type="caution">
    <text evidence="2">The sequence shown here is derived from an EMBL/GenBank/DDBJ whole genome shotgun (WGS) entry which is preliminary data.</text>
</comment>